<gene>
    <name evidence="25" type="primary">GDPD3</name>
</gene>
<evidence type="ECO:0000256" key="11">
    <source>
        <dbReference type="ARBA" id="ARBA00023098"/>
    </source>
</evidence>
<evidence type="ECO:0000259" key="23">
    <source>
        <dbReference type="PROSITE" id="PS51704"/>
    </source>
</evidence>
<dbReference type="GO" id="GO:0046475">
    <property type="term" value="P:glycerophospholipid catabolic process"/>
    <property type="evidence" value="ECO:0007669"/>
    <property type="project" value="TreeGrafter"/>
</dbReference>
<keyword evidence="9" id="KW-0256">Endoplasmic reticulum</keyword>
<evidence type="ECO:0000256" key="18">
    <source>
        <dbReference type="ARBA" id="ARBA00056977"/>
    </source>
</evidence>
<dbReference type="Gene3D" id="3.20.20.190">
    <property type="entry name" value="Phosphatidylinositol (PI) phosphodiesterase"/>
    <property type="match status" value="1"/>
</dbReference>
<dbReference type="Pfam" id="PF03009">
    <property type="entry name" value="GDPD"/>
    <property type="match status" value="1"/>
</dbReference>
<dbReference type="InterPro" id="IPR052271">
    <property type="entry name" value="GDPD-Related"/>
</dbReference>
<dbReference type="GO" id="GO:0070291">
    <property type="term" value="P:N-acylethanolamine metabolic process"/>
    <property type="evidence" value="ECO:0007669"/>
    <property type="project" value="UniProtKB-ARBA"/>
</dbReference>
<evidence type="ECO:0000256" key="7">
    <source>
        <dbReference type="ARBA" id="ARBA00022723"/>
    </source>
</evidence>
<keyword evidence="5" id="KW-0963">Cytoplasm</keyword>
<comment type="subcellular location">
    <subcellularLocation>
        <location evidence="3">Cytoplasm</location>
        <location evidence="3">Perinuclear region</location>
    </subcellularLocation>
    <subcellularLocation>
        <location evidence="2">Endoplasmic reticulum</location>
    </subcellularLocation>
    <subcellularLocation>
        <location evidence="1">Membrane</location>
        <topology evidence="1">Multi-pass membrane protein</topology>
    </subcellularLocation>
</comment>
<dbReference type="PANTHER" id="PTHR42758:SF3">
    <property type="entry name" value="LYSOPHOSPHOLIPASE D GDPD3"/>
    <property type="match status" value="1"/>
</dbReference>
<comment type="similarity">
    <text evidence="4">Belongs to the glycerophosphoryl diester phosphodiesterase family.</text>
</comment>
<comment type="function">
    <text evidence="18">Hydrolyzes lysoglycerophospholipids to produce lysophosphatidic acid (LPA) and the corresponding amines. Shows a preference for 1-O-alkyl-sn-glycero-3-phosphocholine (lyso-PAF), lysophosphatidylcholine (lyso-PC) and N-acylethanolamine lysophospholipids. Does not display glycerophosphodiester phosphodiesterase activity, since it cannot hydrolyze either glycerophosphoinositol or glycerophosphocholine.</text>
</comment>
<feature type="transmembrane region" description="Helical" evidence="22">
    <location>
        <begin position="6"/>
        <end position="23"/>
    </location>
</feature>
<keyword evidence="10 22" id="KW-1133">Transmembrane helix</keyword>
<proteinExistence type="inferred from homology"/>
<evidence type="ECO:0000256" key="22">
    <source>
        <dbReference type="SAM" id="Phobius"/>
    </source>
</evidence>
<comment type="catalytic activity">
    <reaction evidence="17">
        <text>N,1-di-(9Z-octadecenoyl)-sn-glycero-3-phosphoethanolamine + H2O = N-(9Z-octadecenoyl) ethanolamine + 1-(9Z-octadecenoyl)-sn-glycero-3-phosphate + H(+)</text>
        <dbReference type="Rhea" id="RHEA:56460"/>
        <dbReference type="ChEBI" id="CHEBI:15377"/>
        <dbReference type="ChEBI" id="CHEBI:15378"/>
        <dbReference type="ChEBI" id="CHEBI:71466"/>
        <dbReference type="ChEBI" id="CHEBI:74544"/>
        <dbReference type="ChEBI" id="CHEBI:85222"/>
    </reaction>
    <physiologicalReaction direction="left-to-right" evidence="17">
        <dbReference type="Rhea" id="RHEA:56461"/>
    </physiologicalReaction>
</comment>
<dbReference type="GO" id="GO:0048471">
    <property type="term" value="C:perinuclear region of cytoplasm"/>
    <property type="evidence" value="ECO:0007669"/>
    <property type="project" value="UniProtKB-SubCell"/>
</dbReference>
<comment type="catalytic activity">
    <reaction evidence="13">
        <text>1-O-hexadecyl-sn-glycero-3-phosphocholine + H2O = 1-O-hexadecyl-sn-glycero-3-phosphate + choline + H(+)</text>
        <dbReference type="Rhea" id="RHEA:41143"/>
        <dbReference type="ChEBI" id="CHEBI:15354"/>
        <dbReference type="ChEBI" id="CHEBI:15377"/>
        <dbReference type="ChEBI" id="CHEBI:15378"/>
        <dbReference type="ChEBI" id="CHEBI:64496"/>
        <dbReference type="ChEBI" id="CHEBI:77580"/>
    </reaction>
    <physiologicalReaction direction="left-to-right" evidence="13">
        <dbReference type="Rhea" id="RHEA:41144"/>
    </physiologicalReaction>
</comment>
<name>A0A341BF25_NEOAA</name>
<keyword evidence="6 22" id="KW-0812">Transmembrane</keyword>
<evidence type="ECO:0000256" key="19">
    <source>
        <dbReference type="ARBA" id="ARBA00073061"/>
    </source>
</evidence>
<evidence type="ECO:0000313" key="25">
    <source>
        <dbReference type="RefSeq" id="XP_024600262.1"/>
    </source>
</evidence>
<dbReference type="InterPro" id="IPR017946">
    <property type="entry name" value="PLC-like_Pdiesterase_TIM-brl"/>
</dbReference>
<evidence type="ECO:0000256" key="2">
    <source>
        <dbReference type="ARBA" id="ARBA00004240"/>
    </source>
</evidence>
<keyword evidence="7" id="KW-0479">Metal-binding</keyword>
<evidence type="ECO:0000256" key="1">
    <source>
        <dbReference type="ARBA" id="ARBA00004141"/>
    </source>
</evidence>
<organism evidence="24 25">
    <name type="scientific">Neophocaena asiaeorientalis asiaeorientalis</name>
    <name type="common">Yangtze finless porpoise</name>
    <name type="synonym">Neophocaena phocaenoides subsp. asiaeorientalis</name>
    <dbReference type="NCBI Taxonomy" id="1706337"/>
    <lineage>
        <taxon>Eukaryota</taxon>
        <taxon>Metazoa</taxon>
        <taxon>Chordata</taxon>
        <taxon>Craniata</taxon>
        <taxon>Vertebrata</taxon>
        <taxon>Euteleostomi</taxon>
        <taxon>Mammalia</taxon>
        <taxon>Eutheria</taxon>
        <taxon>Laurasiatheria</taxon>
        <taxon>Artiodactyla</taxon>
        <taxon>Whippomorpha</taxon>
        <taxon>Cetacea</taxon>
        <taxon>Odontoceti</taxon>
        <taxon>Phocoenidae</taxon>
        <taxon>Neophocaena</taxon>
    </lineage>
</organism>
<dbReference type="InterPro" id="IPR030395">
    <property type="entry name" value="GP_PDE_dom"/>
</dbReference>
<evidence type="ECO:0000256" key="13">
    <source>
        <dbReference type="ARBA" id="ARBA00036083"/>
    </source>
</evidence>
<evidence type="ECO:0000256" key="14">
    <source>
        <dbReference type="ARBA" id="ARBA00047392"/>
    </source>
</evidence>
<reference evidence="25" key="1">
    <citation type="submission" date="2025-08" db="UniProtKB">
        <authorList>
            <consortium name="RefSeq"/>
        </authorList>
    </citation>
    <scope>IDENTIFICATION</scope>
    <source>
        <tissue evidence="25">Meat</tissue>
    </source>
</reference>
<dbReference type="RefSeq" id="XP_024600262.1">
    <property type="nucleotide sequence ID" value="XM_024744494.1"/>
</dbReference>
<keyword evidence="11" id="KW-0443">Lipid metabolism</keyword>
<comment type="catalytic activity">
    <reaction evidence="15">
        <text>N-hexadecanoyl-1-(9Z-octadecenoyl)-sn-glycero-3-phosphoethanolamine + H2O = N-hexadecanoylethanolamine + 1-(9Z-octadecenoyl)-sn-glycero-3-phosphate + H(+)</text>
        <dbReference type="Rhea" id="RHEA:53168"/>
        <dbReference type="ChEBI" id="CHEBI:15377"/>
        <dbReference type="ChEBI" id="CHEBI:15378"/>
        <dbReference type="ChEBI" id="CHEBI:71464"/>
        <dbReference type="ChEBI" id="CHEBI:74544"/>
        <dbReference type="ChEBI" id="CHEBI:85217"/>
    </reaction>
    <physiologicalReaction direction="left-to-right" evidence="15">
        <dbReference type="Rhea" id="RHEA:53169"/>
    </physiologicalReaction>
</comment>
<comment type="catalytic activity">
    <reaction evidence="16">
        <text>1-O-(1Z-octadecenyl)-sn-glycero-3-phospho-N-hexadecanoyl-ethanolamine + H2O = 1-O-(1Z-octadecenyl)-sn-glycero-3-phosphate + N-hexadecanoylethanolamine + H(+)</text>
        <dbReference type="Rhea" id="RHEA:53184"/>
        <dbReference type="ChEBI" id="CHEBI:15377"/>
        <dbReference type="ChEBI" id="CHEBI:15378"/>
        <dbReference type="ChEBI" id="CHEBI:71464"/>
        <dbReference type="ChEBI" id="CHEBI:137009"/>
        <dbReference type="ChEBI" id="CHEBI:137017"/>
    </reaction>
    <physiologicalReaction direction="left-to-right" evidence="16">
        <dbReference type="Rhea" id="RHEA:53185"/>
    </physiologicalReaction>
</comment>
<keyword evidence="24" id="KW-1185">Reference proteome</keyword>
<dbReference type="PANTHER" id="PTHR42758">
    <property type="entry name" value="PHOSPHATIDYLGLYCEROL PHOSPHOLIPASE C"/>
    <property type="match status" value="1"/>
</dbReference>
<evidence type="ECO:0000256" key="10">
    <source>
        <dbReference type="ARBA" id="ARBA00022989"/>
    </source>
</evidence>
<evidence type="ECO:0000256" key="20">
    <source>
        <dbReference type="ARBA" id="ARBA00081582"/>
    </source>
</evidence>
<sequence length="298" mass="34163">MSPLLYYALPALSSYVMLSIFFLRRPRLLHAPWVSAFCPRLGAHRGGSGERLENTMEAMENAVAQRADLLELDCQLTRDGVVVVSHDKNLSRQSGVNRDVGSLDFEELPLYKEELEVYFSPGHFAHGSDRHMVRLEDVFRRFPRMPMSVEVKEENEELICKIAGLVRHYERDEITIWASEKSSVMKKCKAANPEMPTAFTISRGFWVLLLYYLGLLPFISIPERFLISFLPTIINRLIMRKSLIQHLEQRGVRVVFWCLNEESDFEVAFRLGATGVITDYPTALRRYLDNHGPPAPAS</sequence>
<dbReference type="Proteomes" id="UP000252040">
    <property type="component" value="Unplaced"/>
</dbReference>
<evidence type="ECO:0000256" key="15">
    <source>
        <dbReference type="ARBA" id="ARBA00047538"/>
    </source>
</evidence>
<evidence type="ECO:0000256" key="17">
    <source>
        <dbReference type="ARBA" id="ARBA00048947"/>
    </source>
</evidence>
<dbReference type="GO" id="GO:0046872">
    <property type="term" value="F:metal ion binding"/>
    <property type="evidence" value="ECO:0007669"/>
    <property type="project" value="UniProtKB-KW"/>
</dbReference>
<dbReference type="GO" id="GO:0008081">
    <property type="term" value="F:phosphoric diester hydrolase activity"/>
    <property type="evidence" value="ECO:0007669"/>
    <property type="project" value="InterPro"/>
</dbReference>
<dbReference type="CTD" id="79153"/>
<evidence type="ECO:0000256" key="21">
    <source>
        <dbReference type="ARBA" id="ARBA00082474"/>
    </source>
</evidence>
<dbReference type="PROSITE" id="PS51704">
    <property type="entry name" value="GP_PDE"/>
    <property type="match status" value="1"/>
</dbReference>
<feature type="transmembrane region" description="Helical" evidence="22">
    <location>
        <begin position="195"/>
        <end position="213"/>
    </location>
</feature>
<evidence type="ECO:0000256" key="4">
    <source>
        <dbReference type="ARBA" id="ARBA00007277"/>
    </source>
</evidence>
<evidence type="ECO:0000256" key="5">
    <source>
        <dbReference type="ARBA" id="ARBA00022490"/>
    </source>
</evidence>
<dbReference type="GO" id="GO:0005789">
    <property type="term" value="C:endoplasmic reticulum membrane"/>
    <property type="evidence" value="ECO:0007669"/>
    <property type="project" value="TreeGrafter"/>
</dbReference>
<dbReference type="CDD" id="cd08612">
    <property type="entry name" value="GDPD_GDE4"/>
    <property type="match status" value="1"/>
</dbReference>
<evidence type="ECO:0000256" key="12">
    <source>
        <dbReference type="ARBA" id="ARBA00023136"/>
    </source>
</evidence>
<keyword evidence="8" id="KW-0378">Hydrolase</keyword>
<protein>
    <recommendedName>
        <fullName evidence="19">Lysophospholipase D GDPD3</fullName>
    </recommendedName>
    <alternativeName>
        <fullName evidence="21">Glycerophosphodiester phosphodiesterase 7</fullName>
    </alternativeName>
    <alternativeName>
        <fullName evidence="20">Glycerophosphodiester phosphodiesterase domain-containing protein 3</fullName>
    </alternativeName>
</protein>
<feature type="domain" description="GP-PDE" evidence="23">
    <location>
        <begin position="39"/>
        <end position="288"/>
    </location>
</feature>
<dbReference type="GO" id="GO:0004622">
    <property type="term" value="F:phosphatidylcholine lysophospholipase activity"/>
    <property type="evidence" value="ECO:0007669"/>
    <property type="project" value="TreeGrafter"/>
</dbReference>
<dbReference type="AlphaFoldDB" id="A0A341BF25"/>
<evidence type="ECO:0000256" key="9">
    <source>
        <dbReference type="ARBA" id="ARBA00022824"/>
    </source>
</evidence>
<evidence type="ECO:0000256" key="16">
    <source>
        <dbReference type="ARBA" id="ARBA00048580"/>
    </source>
</evidence>
<accession>A0A341BF25</accession>
<evidence type="ECO:0000256" key="8">
    <source>
        <dbReference type="ARBA" id="ARBA00022801"/>
    </source>
</evidence>
<dbReference type="SUPFAM" id="SSF51695">
    <property type="entry name" value="PLC-like phosphodiesterases"/>
    <property type="match status" value="1"/>
</dbReference>
<comment type="catalytic activity">
    <reaction evidence="14">
        <text>N-(5Z,8Z,11Z,14Z-eicosatetraenoyl)-1-(9Z-octadecenoyl)-sn-glycero-3-phosphoethanolamine + H2O = N-(5Z,8Z,11Z,14Z-eicosatetraenoyl)-ethanolamine + 1-(9Z-octadecenoyl)-sn-glycero-3-phosphate + H(+)</text>
        <dbReference type="Rhea" id="RHEA:45544"/>
        <dbReference type="ChEBI" id="CHEBI:2700"/>
        <dbReference type="ChEBI" id="CHEBI:15377"/>
        <dbReference type="ChEBI" id="CHEBI:15378"/>
        <dbReference type="ChEBI" id="CHEBI:74544"/>
        <dbReference type="ChEBI" id="CHEBI:85223"/>
    </reaction>
    <physiologicalReaction direction="left-to-right" evidence="14">
        <dbReference type="Rhea" id="RHEA:45545"/>
    </physiologicalReaction>
</comment>
<evidence type="ECO:0000256" key="6">
    <source>
        <dbReference type="ARBA" id="ARBA00022692"/>
    </source>
</evidence>
<evidence type="ECO:0000256" key="3">
    <source>
        <dbReference type="ARBA" id="ARBA00004556"/>
    </source>
</evidence>
<dbReference type="GeneID" id="112399341"/>
<keyword evidence="12 22" id="KW-0472">Membrane</keyword>
<dbReference type="FunFam" id="3.20.20.190:FF:000033">
    <property type="entry name" value="Glycerophosphodiester phosphodiesterase domain containing 3"/>
    <property type="match status" value="1"/>
</dbReference>
<evidence type="ECO:0000313" key="24">
    <source>
        <dbReference type="Proteomes" id="UP000252040"/>
    </source>
</evidence>